<evidence type="ECO:0000259" key="1">
    <source>
        <dbReference type="Pfam" id="PF13463"/>
    </source>
</evidence>
<reference evidence="2 3" key="5">
    <citation type="journal article" date="2011" name="ISME J.">
        <title>Dual transcriptional profiling of a bacterial/fungal confrontation: Collimonas fungivorans versus Aspergillus niger.</title>
        <authorList>
            <person name="Mela F."/>
            <person name="Fritsche K."/>
            <person name="de Boer W."/>
            <person name="van Veen J.A."/>
            <person name="de Graaff L.H."/>
            <person name="van den Berg M."/>
            <person name="Leveau J.H."/>
        </authorList>
    </citation>
    <scope>NUCLEOTIDE SEQUENCE [LARGE SCALE GENOMIC DNA]</scope>
    <source>
        <strain evidence="2 3">Ter331</strain>
    </source>
</reference>
<organism evidence="2 3">
    <name type="scientific">Collimonas fungivorans (strain Ter331)</name>
    <dbReference type="NCBI Taxonomy" id="1005048"/>
    <lineage>
        <taxon>Bacteria</taxon>
        <taxon>Pseudomonadati</taxon>
        <taxon>Pseudomonadota</taxon>
        <taxon>Betaproteobacteria</taxon>
        <taxon>Burkholderiales</taxon>
        <taxon>Oxalobacteraceae</taxon>
        <taxon>Collimonas</taxon>
    </lineage>
</organism>
<dbReference type="Gene3D" id="1.10.10.10">
    <property type="entry name" value="Winged helix-like DNA-binding domain superfamily/Winged helix DNA-binding domain"/>
    <property type="match status" value="1"/>
</dbReference>
<proteinExistence type="predicted"/>
<dbReference type="HOGENOM" id="CLU_111108_1_0_4"/>
<keyword evidence="3" id="KW-1185">Reference proteome</keyword>
<sequence>MVFCRKCMNVAPPKILSSAHLASESSVELSELEYALIIAGNAFNRWMSRCMSAAGVKDMTPVEVSLLHHVCHRERKKSLADICFVLNIEDTHIASYALKKLVKAGYIQSGKVGKEAYFSATASGYALCLKYREMREECLITVLSDTGLSNQALGDTAKLLRTASGLYDTASRAATSR</sequence>
<dbReference type="EMBL" id="CP002745">
    <property type="protein sequence ID" value="AEK64001.1"/>
    <property type="molecule type" value="Genomic_DNA"/>
</dbReference>
<protein>
    <submittedName>
        <fullName evidence="2">Putative transcriptional regulator</fullName>
    </submittedName>
</protein>
<dbReference type="Pfam" id="PF13463">
    <property type="entry name" value="HTH_27"/>
    <property type="match status" value="1"/>
</dbReference>
<reference evidence="3" key="6">
    <citation type="submission" date="2011-05" db="EMBL/GenBank/DDBJ databases">
        <title>Complete sequence of Collimonas fungivorans Ter331.</title>
        <authorList>
            <person name="Leveau J.H."/>
        </authorList>
    </citation>
    <scope>NUCLEOTIDE SEQUENCE [LARGE SCALE GENOMIC DNA]</scope>
    <source>
        <strain evidence="3">Ter331</strain>
    </source>
</reference>
<reference evidence="2 3" key="1">
    <citation type="journal article" date="2004" name="Environ. Microbiol.">
        <title>Phylogeny-function analysis of (meta)genomic libraries: screening for expression of ribosomal RNA genes by large-insert library fluorescent in situ hybridization (LIL-FISH).</title>
        <authorList>
            <person name="Leveau J.H."/>
            <person name="Gerards S."/>
            <person name="de Boer W."/>
            <person name="van Veen J.A."/>
        </authorList>
    </citation>
    <scope>NUCLEOTIDE SEQUENCE [LARGE SCALE GENOMIC DNA]</scope>
    <source>
        <strain evidence="2 3">Ter331</strain>
    </source>
</reference>
<name>G0AE71_COLFT</name>
<reference evidence="2 3" key="2">
    <citation type="journal article" date="2006" name="J. Microbiol. Methods">
        <title>Genomic flank-sequencing of plasposon insertion sites for rapid identification of functional genes.</title>
        <authorList>
            <person name="Leveau J.H."/>
            <person name="Gerards S."/>
            <person name="Fritsche K."/>
            <person name="Zondag G."/>
            <person name="van Veen J.A."/>
        </authorList>
    </citation>
    <scope>NUCLEOTIDE SEQUENCE [LARGE SCALE GENOMIC DNA]</scope>
    <source>
        <strain evidence="2 3">Ter331</strain>
    </source>
</reference>
<evidence type="ECO:0000313" key="3">
    <source>
        <dbReference type="Proteomes" id="UP000008392"/>
    </source>
</evidence>
<reference evidence="2 3" key="3">
    <citation type="journal article" date="2008" name="FEMS Microbiol. Ecol.">
        <title>Identification and characterization of genes underlying chitinolysis in Collimonas fungivorans Ter331.</title>
        <authorList>
            <person name="Fritsche K."/>
            <person name="de Boer W."/>
            <person name="Gerards S."/>
            <person name="van den Berg M."/>
            <person name="van Veen J.A."/>
            <person name="Leveau J.H."/>
        </authorList>
    </citation>
    <scope>NUCLEOTIDE SEQUENCE [LARGE SCALE GENOMIC DNA]</scope>
    <source>
        <strain evidence="2 3">Ter331</strain>
    </source>
</reference>
<reference evidence="2 3" key="4">
    <citation type="journal article" date="2010" name="Environ. Microbiol.">
        <title>The bacterial genus Collimonas: mycophagy, weathering and other adaptive solutions to life in oligotrophic soil environments.</title>
        <authorList>
            <person name="Leveau J.H."/>
            <person name="Uroz S."/>
            <person name="de Boer W."/>
        </authorList>
    </citation>
    <scope>NUCLEOTIDE SEQUENCE [LARGE SCALE GENOMIC DNA]</scope>
    <source>
        <strain evidence="2 3">Ter331</strain>
    </source>
</reference>
<feature type="domain" description="HTH marR-type" evidence="1">
    <location>
        <begin position="59"/>
        <end position="124"/>
    </location>
</feature>
<gene>
    <name evidence="2" type="ordered locus">CFU_4179</name>
</gene>
<dbReference type="GO" id="GO:0003700">
    <property type="term" value="F:DNA-binding transcription factor activity"/>
    <property type="evidence" value="ECO:0007669"/>
    <property type="project" value="InterPro"/>
</dbReference>
<dbReference type="InterPro" id="IPR000835">
    <property type="entry name" value="HTH_MarR-typ"/>
</dbReference>
<dbReference type="Proteomes" id="UP000008392">
    <property type="component" value="Chromosome"/>
</dbReference>
<evidence type="ECO:0000313" key="2">
    <source>
        <dbReference type="EMBL" id="AEK64001.1"/>
    </source>
</evidence>
<dbReference type="InterPro" id="IPR036388">
    <property type="entry name" value="WH-like_DNA-bd_sf"/>
</dbReference>
<accession>G0AE71</accession>
<dbReference type="SUPFAM" id="SSF46785">
    <property type="entry name" value="Winged helix' DNA-binding domain"/>
    <property type="match status" value="1"/>
</dbReference>
<dbReference type="PIRSF" id="PIRSF036158">
    <property type="entry name" value="UCP036158_MarR"/>
    <property type="match status" value="1"/>
</dbReference>
<dbReference type="InterPro" id="IPR036390">
    <property type="entry name" value="WH_DNA-bd_sf"/>
</dbReference>
<dbReference type="STRING" id="1005048.CFU_4179"/>
<dbReference type="AlphaFoldDB" id="G0AE71"/>
<dbReference type="InterPro" id="IPR014601">
    <property type="entry name" value="Trans_reg_MarR_HTH"/>
</dbReference>
<dbReference type="KEGG" id="cfu:CFU_4179"/>
<dbReference type="eggNOG" id="COG5631">
    <property type="taxonomic scope" value="Bacteria"/>
</dbReference>